<accession>A0A4S8KVF8</accession>
<name>A0A4S8KVF8_DENBC</name>
<feature type="transmembrane region" description="Helical" evidence="1">
    <location>
        <begin position="53"/>
        <end position="72"/>
    </location>
</feature>
<feature type="transmembrane region" description="Helical" evidence="1">
    <location>
        <begin position="20"/>
        <end position="41"/>
    </location>
</feature>
<feature type="transmembrane region" description="Helical" evidence="1">
    <location>
        <begin position="181"/>
        <end position="200"/>
    </location>
</feature>
<dbReference type="AlphaFoldDB" id="A0A4S8KVF8"/>
<evidence type="ECO:0000256" key="1">
    <source>
        <dbReference type="SAM" id="Phobius"/>
    </source>
</evidence>
<dbReference type="Gene3D" id="1.20.1070.10">
    <property type="entry name" value="Rhodopsin 7-helix transmembrane proteins"/>
    <property type="match status" value="1"/>
</dbReference>
<dbReference type="EMBL" id="ML179963">
    <property type="protein sequence ID" value="THU79897.1"/>
    <property type="molecule type" value="Genomic_DNA"/>
</dbReference>
<keyword evidence="3" id="KW-1185">Reference proteome</keyword>
<dbReference type="OrthoDB" id="2896404at2759"/>
<evidence type="ECO:0000313" key="3">
    <source>
        <dbReference type="Proteomes" id="UP000297245"/>
    </source>
</evidence>
<dbReference type="Proteomes" id="UP000297245">
    <property type="component" value="Unassembled WGS sequence"/>
</dbReference>
<reference evidence="2 3" key="1">
    <citation type="journal article" date="2019" name="Nat. Ecol. Evol.">
        <title>Megaphylogeny resolves global patterns of mushroom evolution.</title>
        <authorList>
            <person name="Varga T."/>
            <person name="Krizsan K."/>
            <person name="Foldi C."/>
            <person name="Dima B."/>
            <person name="Sanchez-Garcia M."/>
            <person name="Sanchez-Ramirez S."/>
            <person name="Szollosi G.J."/>
            <person name="Szarkandi J.G."/>
            <person name="Papp V."/>
            <person name="Albert L."/>
            <person name="Andreopoulos W."/>
            <person name="Angelini C."/>
            <person name="Antonin V."/>
            <person name="Barry K.W."/>
            <person name="Bougher N.L."/>
            <person name="Buchanan P."/>
            <person name="Buyck B."/>
            <person name="Bense V."/>
            <person name="Catcheside P."/>
            <person name="Chovatia M."/>
            <person name="Cooper J."/>
            <person name="Damon W."/>
            <person name="Desjardin D."/>
            <person name="Finy P."/>
            <person name="Geml J."/>
            <person name="Haridas S."/>
            <person name="Hughes K."/>
            <person name="Justo A."/>
            <person name="Karasinski D."/>
            <person name="Kautmanova I."/>
            <person name="Kiss B."/>
            <person name="Kocsube S."/>
            <person name="Kotiranta H."/>
            <person name="LaButti K.M."/>
            <person name="Lechner B.E."/>
            <person name="Liimatainen K."/>
            <person name="Lipzen A."/>
            <person name="Lukacs Z."/>
            <person name="Mihaltcheva S."/>
            <person name="Morgado L.N."/>
            <person name="Niskanen T."/>
            <person name="Noordeloos M.E."/>
            <person name="Ohm R.A."/>
            <person name="Ortiz-Santana B."/>
            <person name="Ovrebo C."/>
            <person name="Racz N."/>
            <person name="Riley R."/>
            <person name="Savchenko A."/>
            <person name="Shiryaev A."/>
            <person name="Soop K."/>
            <person name="Spirin V."/>
            <person name="Szebenyi C."/>
            <person name="Tomsovsky M."/>
            <person name="Tulloss R.E."/>
            <person name="Uehling J."/>
            <person name="Grigoriev I.V."/>
            <person name="Vagvolgyi C."/>
            <person name="Papp T."/>
            <person name="Martin F.M."/>
            <person name="Miettinen O."/>
            <person name="Hibbett D.S."/>
            <person name="Nagy L.G."/>
        </authorList>
    </citation>
    <scope>NUCLEOTIDE SEQUENCE [LARGE SCALE GENOMIC DNA]</scope>
    <source>
        <strain evidence="2 3">CBS 962.96</strain>
    </source>
</reference>
<evidence type="ECO:0000313" key="2">
    <source>
        <dbReference type="EMBL" id="THU79897.1"/>
    </source>
</evidence>
<feature type="transmembrane region" description="Helical" evidence="1">
    <location>
        <begin position="128"/>
        <end position="152"/>
    </location>
</feature>
<feature type="transmembrane region" description="Helical" evidence="1">
    <location>
        <begin position="260"/>
        <end position="278"/>
    </location>
</feature>
<keyword evidence="1" id="KW-0812">Transmembrane</keyword>
<keyword evidence="1" id="KW-1133">Transmembrane helix</keyword>
<sequence length="306" mass="34216">MSLSPSATASNMNEQNITLIYVFNAISIFGSAFLLFILISAWRSPSVRRSSTWYCFITHWLIFDLAGLFLLGRQTGDEPSFGLCLVQASFHYAVPVLTGFGSVALVLQLYLAMCMTDLDNRPAAKSKGIYLLWTIPPSIAGLFCIEGIIYGLEKPGVVRRSSSGTACEFSDGVSTKISSSLVMLSMVSMTIIEICILSSFHRNCRALKQSKGNVERDFIKRYRSATTRTFFLFLAQVMSFSLGLMVWFTKTWTPLSNARSNIACAMMPLIVAIIFGTQKDLWKAWMIRKKNDVFDTTDKSGWYSFV</sequence>
<protein>
    <recommendedName>
        <fullName evidence="4">G-protein coupled receptors family 1 profile domain-containing protein</fullName>
    </recommendedName>
</protein>
<gene>
    <name evidence="2" type="ORF">K435DRAFT_785680</name>
</gene>
<feature type="transmembrane region" description="Helical" evidence="1">
    <location>
        <begin position="230"/>
        <end position="248"/>
    </location>
</feature>
<organism evidence="2 3">
    <name type="scientific">Dendrothele bispora (strain CBS 962.96)</name>
    <dbReference type="NCBI Taxonomy" id="1314807"/>
    <lineage>
        <taxon>Eukaryota</taxon>
        <taxon>Fungi</taxon>
        <taxon>Dikarya</taxon>
        <taxon>Basidiomycota</taxon>
        <taxon>Agaricomycotina</taxon>
        <taxon>Agaricomycetes</taxon>
        <taxon>Agaricomycetidae</taxon>
        <taxon>Agaricales</taxon>
        <taxon>Agaricales incertae sedis</taxon>
        <taxon>Dendrothele</taxon>
    </lineage>
</organism>
<feature type="transmembrane region" description="Helical" evidence="1">
    <location>
        <begin position="92"/>
        <end position="116"/>
    </location>
</feature>
<proteinExistence type="predicted"/>
<evidence type="ECO:0008006" key="4">
    <source>
        <dbReference type="Google" id="ProtNLM"/>
    </source>
</evidence>
<dbReference type="SUPFAM" id="SSF81321">
    <property type="entry name" value="Family A G protein-coupled receptor-like"/>
    <property type="match status" value="1"/>
</dbReference>
<keyword evidence="1" id="KW-0472">Membrane</keyword>